<reference evidence="1 2" key="1">
    <citation type="journal article" date="2015" name="Genome Announc.">
        <title>Complete Genome of Geobacter pickeringii G13T, a Metal-Reducing Isolate from Sedimentary Kaolin Deposits.</title>
        <authorList>
            <person name="Badalamenti J.P."/>
            <person name="Bond D.R."/>
        </authorList>
    </citation>
    <scope>NUCLEOTIDE SEQUENCE [LARGE SCALE GENOMIC DNA]</scope>
    <source>
        <strain evidence="1 2">G13</strain>
    </source>
</reference>
<gene>
    <name evidence="1" type="ORF">GPICK_00570</name>
</gene>
<proteinExistence type="predicted"/>
<accession>A0A0B5BAT1</accession>
<sequence length="59" mass="7168">MLLMLYLNKKLLKMVCLLLLTNLTKLETYQVLHLSLKRYLQMQLKLDFVLSVLQKIFRR</sequence>
<keyword evidence="2" id="KW-1185">Reference proteome</keyword>
<protein>
    <submittedName>
        <fullName evidence="1">Uncharacterized protein</fullName>
    </submittedName>
</protein>
<evidence type="ECO:0000313" key="2">
    <source>
        <dbReference type="Proteomes" id="UP000057609"/>
    </source>
</evidence>
<evidence type="ECO:0000313" key="1">
    <source>
        <dbReference type="EMBL" id="AJE02069.1"/>
    </source>
</evidence>
<dbReference type="AlphaFoldDB" id="A0A0B5BAT1"/>
<dbReference type="KEGG" id="gpi:GPICK_00570"/>
<dbReference type="HOGENOM" id="CLU_2953949_0_0_7"/>
<dbReference type="EMBL" id="CP009788">
    <property type="protein sequence ID" value="AJE02069.1"/>
    <property type="molecule type" value="Genomic_DNA"/>
</dbReference>
<name>A0A0B5BAT1_9BACT</name>
<organism evidence="1 2">
    <name type="scientific">Geobacter pickeringii</name>
    <dbReference type="NCBI Taxonomy" id="345632"/>
    <lineage>
        <taxon>Bacteria</taxon>
        <taxon>Pseudomonadati</taxon>
        <taxon>Thermodesulfobacteriota</taxon>
        <taxon>Desulfuromonadia</taxon>
        <taxon>Geobacterales</taxon>
        <taxon>Geobacteraceae</taxon>
        <taxon>Geobacter</taxon>
    </lineage>
</organism>
<dbReference type="Proteomes" id="UP000057609">
    <property type="component" value="Chromosome"/>
</dbReference>